<dbReference type="Proteomes" id="UP000053669">
    <property type="component" value="Unassembled WGS sequence"/>
</dbReference>
<feature type="non-terminal residue" evidence="1">
    <location>
        <position position="917"/>
    </location>
</feature>
<dbReference type="AlphaFoldDB" id="A0A101RK64"/>
<proteinExistence type="predicted"/>
<gene>
    <name evidence="1" type="ORF">AQJ46_49580</name>
</gene>
<accession>A0A101RK64</accession>
<dbReference type="PANTHER" id="PTHR12558:SF33">
    <property type="entry name" value="BLL7664 PROTEIN"/>
    <property type="match status" value="1"/>
</dbReference>
<dbReference type="PANTHER" id="PTHR12558">
    <property type="entry name" value="CELL DIVISION CYCLE 16,23,27"/>
    <property type="match status" value="1"/>
</dbReference>
<dbReference type="SUPFAM" id="SSF81901">
    <property type="entry name" value="HCP-like"/>
    <property type="match status" value="3"/>
</dbReference>
<evidence type="ECO:0000313" key="1">
    <source>
        <dbReference type="EMBL" id="KUN55492.1"/>
    </source>
</evidence>
<sequence length="917" mass="98393">MRELKDLLFEVYTAADEPSLDEIAAAIAENDTLLGSPSRDTVRRCISDPSVPAQQSDAVAVAAVLAGWAGWDANALAYRVAELWVKSRLMDPPGKPLAEVTDPFALEVHHAISTDLLDTGPGRSVLPVYVERAHDAWLRAAAEDAKRGVSRLVMLTGGSSTGKTRACWEVLRHLPAGWRLWHPYDPTPPEAALAAIEQLTPHTVVWLNETQNYLLTASDLGERLAAKLRTLLADPARTPVLILGTLWPEYWRTLTLQPEPGGKDPHAQARALLVGHGLPVPPAFSNTDLRALADRAVEDPRLGYAADHAESGAITQYLAGAPSLLERYRSAPDGARALTEAAIDARRLGHGPALPLALLEAAAPGYLSDTQWDLLDEDWLEQALAYNAKPLRGTRGILTRIRPRPGQPALAQPHYRLADYLEQHGRRHRYTTRAPATLWNALIDHAPATNRLTLANAAQSRGLLRIALHLCATASTDRGDALRLAAGWLAAADRLDDALPWLERAVAAGHTKALLWAADLLAAAGRLDDALPWLKRAAEAGHTEALGTAAVLLARADRLDEALNWAERAADVGDTGLLRWAAGRLAAAGRLDDALPWLKRAVAASGTDALLWAADLLAAAGRLDDALPWLKRAAEAGHTEPLESVAVLLAVAGRLDEALLWLERVADASDTEALGVGAALLADAGRLGEALTWVERAAGAGDTEALRWAAERLVVAGRLDDALPWFARVAEAGHTEALRWAADLLAAAGRLDDALLWYERAVDAGDTEALQWAADLLVAAGRLAGADRLDETLNWVERAVEAGGPEALRWAAESLAAAGRLDEALTWVERAMDAMDASAEALRWAADLLAAAGQLDEALTWYERAVAAGDTELLWWVADLLAACDRLDEALSWAKRAVDAGITEALRWAAERLVVAG</sequence>
<organism evidence="1 2">
    <name type="scientific">Streptomyces canus</name>
    <dbReference type="NCBI Taxonomy" id="58343"/>
    <lineage>
        <taxon>Bacteria</taxon>
        <taxon>Bacillati</taxon>
        <taxon>Actinomycetota</taxon>
        <taxon>Actinomycetes</taxon>
        <taxon>Kitasatosporales</taxon>
        <taxon>Streptomycetaceae</taxon>
        <taxon>Streptomyces</taxon>
        <taxon>Streptomyces aurantiacus group</taxon>
    </lineage>
</organism>
<dbReference type="STRING" id="58343.AQJ46_49580"/>
<protein>
    <submittedName>
        <fullName evidence="1">Uncharacterized protein</fullName>
    </submittedName>
</protein>
<evidence type="ECO:0000313" key="2">
    <source>
        <dbReference type="Proteomes" id="UP000053669"/>
    </source>
</evidence>
<dbReference type="EMBL" id="LMWU01000081">
    <property type="protein sequence ID" value="KUN55492.1"/>
    <property type="molecule type" value="Genomic_DNA"/>
</dbReference>
<reference evidence="1 2" key="1">
    <citation type="submission" date="2015-10" db="EMBL/GenBank/DDBJ databases">
        <title>Draft genome sequence of Streptomyces canus DSM 40017, type strain for the species Streptomyces canus.</title>
        <authorList>
            <person name="Ruckert C."/>
            <person name="Winkler A."/>
            <person name="Kalinowski J."/>
            <person name="Kampfer P."/>
            <person name="Glaeser S."/>
        </authorList>
    </citation>
    <scope>NUCLEOTIDE SEQUENCE [LARGE SCALE GENOMIC DNA]</scope>
    <source>
        <strain evidence="1 2">DSM 40017</strain>
    </source>
</reference>
<dbReference type="InterPro" id="IPR011990">
    <property type="entry name" value="TPR-like_helical_dom_sf"/>
</dbReference>
<comment type="caution">
    <text evidence="1">The sequence shown here is derived from an EMBL/GenBank/DDBJ whole genome shotgun (WGS) entry which is preliminary data.</text>
</comment>
<name>A0A101RK64_9ACTN</name>
<dbReference type="Gene3D" id="1.25.40.10">
    <property type="entry name" value="Tetratricopeptide repeat domain"/>
    <property type="match status" value="4"/>
</dbReference>
<dbReference type="Pfam" id="PF13432">
    <property type="entry name" value="TPR_16"/>
    <property type="match status" value="3"/>
</dbReference>